<dbReference type="NCBIfam" id="TIGR00761">
    <property type="entry name" value="argB"/>
    <property type="match status" value="1"/>
</dbReference>
<feature type="site" description="Transition state stabilizer" evidence="8">
    <location>
        <position position="27"/>
    </location>
</feature>
<dbReference type="GO" id="GO:0009507">
    <property type="term" value="C:chloroplast"/>
    <property type="evidence" value="ECO:0007669"/>
    <property type="project" value="UniProtKB-SubCell"/>
</dbReference>
<dbReference type="FunFam" id="3.40.1160.10:FF:000004">
    <property type="entry name" value="Acetylglutamate kinase"/>
    <property type="match status" value="1"/>
</dbReference>
<dbReference type="InterPro" id="IPR001057">
    <property type="entry name" value="Glu/AcGlu_kinase"/>
</dbReference>
<evidence type="ECO:0000256" key="4">
    <source>
        <dbReference type="ARBA" id="ARBA00022679"/>
    </source>
</evidence>
<keyword evidence="7 8" id="KW-0067">ATP-binding</keyword>
<keyword evidence="3 8" id="KW-0028">Amino-acid biosynthesis</keyword>
<feature type="site" description="Transition state stabilizer" evidence="8">
    <location>
        <position position="240"/>
    </location>
</feature>
<dbReference type="AlphaFoldDB" id="A0A1G4NYW3"/>
<reference evidence="10" key="1">
    <citation type="submission" date="2016-10" db="EMBL/GenBank/DDBJ databases">
        <title>Chloroplast genomes as a tool to resolve red algal phylogenies: a case study in the Nemaliales.</title>
        <authorList>
            <person name="Costa J.F."/>
            <person name="Lin S.M."/>
            <person name="Macaya E.C."/>
            <person name="Fernandez-Garcia C."/>
            <person name="Verbruggen H."/>
        </authorList>
    </citation>
    <scope>NUCLEOTIDE SEQUENCE</scope>
    <source>
        <strain evidence="10">J.0255</strain>
    </source>
</reference>
<dbReference type="InterPro" id="IPR001048">
    <property type="entry name" value="Asp/Glu/Uridylate_kinase"/>
</dbReference>
<comment type="function">
    <text evidence="8">Catalyzes the ATP-dependent phosphorylation of N-acetyl-L-glutamate.</text>
</comment>
<geneLocation type="chloroplast" evidence="10"/>
<organism evidence="10">
    <name type="scientific">Yamadaella caenomyce</name>
    <dbReference type="NCBI Taxonomy" id="259029"/>
    <lineage>
        <taxon>Eukaryota</taxon>
        <taxon>Rhodophyta</taxon>
        <taxon>Florideophyceae</taxon>
        <taxon>Nemaliophycidae</taxon>
        <taxon>Nemaliales</taxon>
        <taxon>Liagoraceae</taxon>
        <taxon>Yamadaella</taxon>
    </lineage>
</organism>
<name>A0A1G4NYW3_9FLOR</name>
<dbReference type="EMBL" id="LT622875">
    <property type="protein sequence ID" value="SCW23873.1"/>
    <property type="molecule type" value="Genomic_DNA"/>
</dbReference>
<dbReference type="InterPro" id="IPR037528">
    <property type="entry name" value="ArgB"/>
</dbReference>
<dbReference type="InterPro" id="IPR036393">
    <property type="entry name" value="AceGlu_kinase-like_sf"/>
</dbReference>
<comment type="similarity">
    <text evidence="8">Belongs to the acetylglutamate kinase family. ArgB subfamily.</text>
</comment>
<comment type="pathway">
    <text evidence="1 8">Amino-acid biosynthesis; L-arginine biosynthesis; N(2)-acetyl-L-ornithine from L-glutamate: step 2/4.</text>
</comment>
<feature type="binding site" evidence="8">
    <location>
        <begin position="62"/>
        <end position="63"/>
    </location>
    <ligand>
        <name>substrate</name>
    </ligand>
</feature>
<dbReference type="PANTHER" id="PTHR23342">
    <property type="entry name" value="N-ACETYLGLUTAMATE SYNTHASE"/>
    <property type="match status" value="1"/>
</dbReference>
<feature type="binding site" evidence="8">
    <location>
        <position position="177"/>
    </location>
    <ligand>
        <name>substrate</name>
    </ligand>
</feature>
<dbReference type="GO" id="GO:0042450">
    <property type="term" value="P:L-arginine biosynthetic process via ornithine"/>
    <property type="evidence" value="ECO:0007669"/>
    <property type="project" value="UniProtKB-UniRule"/>
</dbReference>
<keyword evidence="2 8" id="KW-0055">Arginine biosynthesis</keyword>
<evidence type="ECO:0000256" key="2">
    <source>
        <dbReference type="ARBA" id="ARBA00022571"/>
    </source>
</evidence>
<dbReference type="RefSeq" id="YP_009315418.1">
    <property type="nucleotide sequence ID" value="NC_031666.1"/>
</dbReference>
<dbReference type="UniPathway" id="UPA00068">
    <property type="reaction ID" value="UER00107"/>
</dbReference>
<dbReference type="GO" id="GO:0005524">
    <property type="term" value="F:ATP binding"/>
    <property type="evidence" value="ECO:0007669"/>
    <property type="project" value="UniProtKB-UniRule"/>
</dbReference>
<keyword evidence="5 8" id="KW-0547">Nucleotide-binding</keyword>
<feature type="domain" description="Aspartate/glutamate/uridylate kinase" evidence="9">
    <location>
        <begin position="22"/>
        <end position="258"/>
    </location>
</feature>
<evidence type="ECO:0000256" key="6">
    <source>
        <dbReference type="ARBA" id="ARBA00022777"/>
    </source>
</evidence>
<evidence type="ECO:0000256" key="3">
    <source>
        <dbReference type="ARBA" id="ARBA00022605"/>
    </source>
</evidence>
<dbReference type="PIRSF" id="PIRSF000728">
    <property type="entry name" value="NAGK"/>
    <property type="match status" value="1"/>
</dbReference>
<evidence type="ECO:0000256" key="8">
    <source>
        <dbReference type="HAMAP-Rule" id="MF_00082"/>
    </source>
</evidence>
<keyword evidence="10" id="KW-0934">Plastid</keyword>
<dbReference type="PANTHER" id="PTHR23342:SF0">
    <property type="entry name" value="N-ACETYLGLUTAMATE SYNTHASE, MITOCHONDRIAL"/>
    <property type="match status" value="1"/>
</dbReference>
<comment type="subcellular location">
    <subcellularLocation>
        <location evidence="8">Plastid</location>
        <location evidence="8">Chloroplast</location>
    </subcellularLocation>
</comment>
<dbReference type="Pfam" id="PF00696">
    <property type="entry name" value="AA_kinase"/>
    <property type="match status" value="1"/>
</dbReference>
<keyword evidence="6 8" id="KW-0418">Kinase</keyword>
<accession>A0A1G4NYW3</accession>
<protein>
    <recommendedName>
        <fullName evidence="8">Acetylglutamate kinase</fullName>
        <ecNumber evidence="8">2.7.2.8</ecNumber>
    </recommendedName>
    <alternativeName>
        <fullName evidence="8">N-acetyl-L-glutamate 5-phosphotransferase</fullName>
    </alternativeName>
    <alternativeName>
        <fullName evidence="8">NAG kinase</fullName>
        <shortName evidence="8">NAGK</shortName>
    </alternativeName>
</protein>
<gene>
    <name evidence="8 10" type="primary">argB</name>
    <name evidence="10" type="ORF">J0255_200</name>
</gene>
<dbReference type="HAMAP" id="MF_00082">
    <property type="entry name" value="ArgB"/>
    <property type="match status" value="1"/>
</dbReference>
<dbReference type="SUPFAM" id="SSF53633">
    <property type="entry name" value="Carbamate kinase-like"/>
    <property type="match status" value="1"/>
</dbReference>
<proteinExistence type="inferred from homology"/>
<dbReference type="GeneID" id="29998102"/>
<keyword evidence="10" id="KW-0150">Chloroplast</keyword>
<dbReference type="GO" id="GO:0003991">
    <property type="term" value="F:acetylglutamate kinase activity"/>
    <property type="evidence" value="ECO:0007669"/>
    <property type="project" value="UniProtKB-UniRule"/>
</dbReference>
<evidence type="ECO:0000259" key="9">
    <source>
        <dbReference type="Pfam" id="PF00696"/>
    </source>
</evidence>
<keyword evidence="4 8" id="KW-0808">Transferase</keyword>
<evidence type="ECO:0000256" key="1">
    <source>
        <dbReference type="ARBA" id="ARBA00004828"/>
    </source>
</evidence>
<evidence type="ECO:0000313" key="10">
    <source>
        <dbReference type="EMBL" id="SCW23873.1"/>
    </source>
</evidence>
<sequence length="282" mass="30141">MDFSDQLNLLRVHPYLSSYKQKKVVIKYGGAAMLDDGLMRKTVDNISLLVNSGVLCIIVHGGGPFINTWLEKMNIEPDFKNGIRVTNSQTMQIVQMVLAGQVNKNIVSLLNTTNVNAIGISGQDAQLLMASSDNPDASSNVGRIEVVNSEVLDVFLKYNYVPVVAPIGADTFGISYNINADTVAGAVASSVGADVLIMLTDTPGILTQPQDPSTVLTTVRSRTVEKLIENRIVTGGMIPKLKACLDALNHGVKTAKILDGRVPNALLKSFDNATLTGSVVSL</sequence>
<dbReference type="Gene3D" id="3.40.1160.10">
    <property type="entry name" value="Acetylglutamate kinase-like"/>
    <property type="match status" value="1"/>
</dbReference>
<evidence type="ECO:0000256" key="5">
    <source>
        <dbReference type="ARBA" id="ARBA00022741"/>
    </source>
</evidence>
<comment type="catalytic activity">
    <reaction evidence="8">
        <text>N-acetyl-L-glutamate + ATP = N-acetyl-L-glutamyl 5-phosphate + ADP</text>
        <dbReference type="Rhea" id="RHEA:14629"/>
        <dbReference type="ChEBI" id="CHEBI:30616"/>
        <dbReference type="ChEBI" id="CHEBI:44337"/>
        <dbReference type="ChEBI" id="CHEBI:57936"/>
        <dbReference type="ChEBI" id="CHEBI:456216"/>
        <dbReference type="EC" id="2.7.2.8"/>
    </reaction>
</comment>
<dbReference type="PRINTS" id="PR00474">
    <property type="entry name" value="GLU5KINASE"/>
</dbReference>
<dbReference type="InterPro" id="IPR004662">
    <property type="entry name" value="AcgluKinase_fam"/>
</dbReference>
<evidence type="ECO:0000256" key="7">
    <source>
        <dbReference type="ARBA" id="ARBA00022840"/>
    </source>
</evidence>
<reference evidence="10" key="2">
    <citation type="submission" date="2016-10" db="EMBL/GenBank/DDBJ databases">
        <authorList>
            <person name="de Groot N.N."/>
        </authorList>
    </citation>
    <scope>NUCLEOTIDE SEQUENCE</scope>
    <source>
        <strain evidence="10">J.0255</strain>
    </source>
</reference>
<dbReference type="EC" id="2.7.2.8" evidence="8"/>
<feature type="binding site" evidence="8">
    <location>
        <position position="84"/>
    </location>
    <ligand>
        <name>substrate</name>
    </ligand>
</feature>